<dbReference type="GO" id="GO:0019829">
    <property type="term" value="F:ATPase-coupled monoatomic cation transmembrane transporter activity"/>
    <property type="evidence" value="ECO:0007669"/>
    <property type="project" value="TreeGrafter"/>
</dbReference>
<dbReference type="GO" id="GO:0016887">
    <property type="term" value="F:ATP hydrolysis activity"/>
    <property type="evidence" value="ECO:0007669"/>
    <property type="project" value="InterPro"/>
</dbReference>
<keyword evidence="4 11" id="KW-0812">Transmembrane</keyword>
<dbReference type="InterPro" id="IPR008250">
    <property type="entry name" value="ATPase_P-typ_transduc_dom_A_sf"/>
</dbReference>
<dbReference type="Pfam" id="PF00690">
    <property type="entry name" value="Cation_ATPase_N"/>
    <property type="match status" value="1"/>
</dbReference>
<evidence type="ECO:0000313" key="14">
    <source>
        <dbReference type="Proteomes" id="UP000184603"/>
    </source>
</evidence>
<dbReference type="GO" id="GO:0005524">
    <property type="term" value="F:ATP binding"/>
    <property type="evidence" value="ECO:0007669"/>
    <property type="project" value="UniProtKB-KW"/>
</dbReference>
<evidence type="ECO:0000256" key="7">
    <source>
        <dbReference type="ARBA" id="ARBA00022967"/>
    </source>
</evidence>
<dbReference type="AlphaFoldDB" id="A0A1M7YJN8"/>
<dbReference type="Gene3D" id="3.40.50.1000">
    <property type="entry name" value="HAD superfamily/HAD-like"/>
    <property type="match status" value="1"/>
</dbReference>
<dbReference type="InterPro" id="IPR023214">
    <property type="entry name" value="HAD_sf"/>
</dbReference>
<dbReference type="Gene3D" id="2.70.150.10">
    <property type="entry name" value="Calcium-transporting ATPase, cytoplasmic transduction domain A"/>
    <property type="match status" value="1"/>
</dbReference>
<dbReference type="Pfam" id="PF08282">
    <property type="entry name" value="Hydrolase_3"/>
    <property type="match status" value="1"/>
</dbReference>
<dbReference type="SFLD" id="SFLDS00003">
    <property type="entry name" value="Haloacid_Dehalogenase"/>
    <property type="match status" value="1"/>
</dbReference>
<dbReference type="InterPro" id="IPR059000">
    <property type="entry name" value="ATPase_P-type_domA"/>
</dbReference>
<dbReference type="FunFam" id="3.40.50.1000:FF:000083">
    <property type="entry name" value="Sodium/potassium-transporting ATPase subunit alpha"/>
    <property type="match status" value="1"/>
</dbReference>
<dbReference type="Gene3D" id="1.20.1110.10">
    <property type="entry name" value="Calcium-transporting ATPase, transmembrane domain"/>
    <property type="match status" value="1"/>
</dbReference>
<dbReference type="EMBL" id="FRFE01000040">
    <property type="protein sequence ID" value="SHO52748.1"/>
    <property type="molecule type" value="Genomic_DNA"/>
</dbReference>
<evidence type="ECO:0000256" key="11">
    <source>
        <dbReference type="SAM" id="Phobius"/>
    </source>
</evidence>
<feature type="domain" description="Cation-transporting P-type ATPase N-terminal" evidence="12">
    <location>
        <begin position="18"/>
        <end position="91"/>
    </location>
</feature>
<dbReference type="InterPro" id="IPR044492">
    <property type="entry name" value="P_typ_ATPase_HD_dom"/>
</dbReference>
<dbReference type="PANTHER" id="PTHR43294">
    <property type="entry name" value="SODIUM/POTASSIUM-TRANSPORTING ATPASE SUBUNIT ALPHA"/>
    <property type="match status" value="1"/>
</dbReference>
<sequence>MRHMKKYASEIPSVESNLYHSLSTEDVLSHFRSSHRGLSTDEAFRRLTQYGPNLITKEKGIPLWHKFAVNLTNIFAILLWAAAALSFATDSNESGIAIVAVIIINAVFSFVQEYRAERAIAALQSLLPIEAKVRRNGETIKVPAADLVPGDILILEEGDNISADGRLIEEFDLRTNNSTLTGESEPVRKTAEPVACEGLTLTQMPNLVFAGTTVASGTSEAVVFATGMSTTFGQIAHVTQSVKAEASPLQIQFGSISKTVTLLSLLIGVVFFLIGRFIAHLNLHECAIFAIGIVIANVPEGLLPTLSLALASAAKRLASRHALVKKLSAVETLGSTTVICTDKTGTLTQNEMTVTGLWVSGRDLQVSGIGYEPTGEVLEGGSPVAEDLEDDIQWLVRVASLCNNARLLEPEPDKPQWRILGDSTEGALLVAAIKAGFNSKHELNRWSCVTQLPFDSRRKLMSVIYQVEDASTGVPPFTRAAFTKGAPKEVLSLCTHLLVAGEARVMTEEDRAAAIKQNDRYAGVGLRVLAMAFRLLPGNLQEHTIELVEKQLTFIGLIAMQDPPRPEVFEAVGRAQSAGIRVVMVTGDYGLTAVSIASKIGILSNNSPRIITGSDLDAMDGDTLGKTLSSSCEIIFSRVAPEHKLRIVETFRSLGEIVAVTGDGVNDAPALKRADIGVAMGQSGTDVAKEASTMILTNDNFASIIAAVEEGRAVYDNIRKFVTYIFAHLAAEAAPYAMFALFNLPLPLTPLQILAIDLGTETLPALALGIERPEPDVMQRPPRPRGERLLNRATLLRGYFYLGLLSSVGVMFGYFWQLTRCGWYWGVTGNDPLFAPGSLFQRQAATMVFLGIVIMQVANVFACRTERASVFSIGILSNPLIIVGIIFELAFAAIAIYVPFFQNLLGTAPVGWESWLVLFAFTPLVFGGEEARKAMMRTSGKHTRLTGPLDSKERGNERRHDI</sequence>
<feature type="region of interest" description="Disordered" evidence="10">
    <location>
        <begin position="937"/>
        <end position="962"/>
    </location>
</feature>
<keyword evidence="6" id="KW-0067">ATP-binding</keyword>
<keyword evidence="9 11" id="KW-0472">Membrane</keyword>
<dbReference type="InterPro" id="IPR018303">
    <property type="entry name" value="ATPase_P-typ_P_site"/>
</dbReference>
<feature type="transmembrane region" description="Helical" evidence="11">
    <location>
        <begin position="798"/>
        <end position="816"/>
    </location>
</feature>
<evidence type="ECO:0000313" key="13">
    <source>
        <dbReference type="EMBL" id="SHO52748.1"/>
    </source>
</evidence>
<name>A0A1M7YJN8_9BACT</name>
<dbReference type="Gene3D" id="3.40.1110.10">
    <property type="entry name" value="Calcium-transporting ATPase, cytoplasmic domain N"/>
    <property type="match status" value="1"/>
</dbReference>
<dbReference type="STRING" id="1121416.SAMN02745220_04720"/>
<dbReference type="GO" id="GO:1902600">
    <property type="term" value="P:proton transmembrane transport"/>
    <property type="evidence" value="ECO:0007669"/>
    <property type="project" value="TreeGrafter"/>
</dbReference>
<evidence type="ECO:0000256" key="10">
    <source>
        <dbReference type="SAM" id="MobiDB-lite"/>
    </source>
</evidence>
<feature type="transmembrane region" description="Helical" evidence="11">
    <location>
        <begin position="875"/>
        <end position="898"/>
    </location>
</feature>
<feature type="transmembrane region" description="Helical" evidence="11">
    <location>
        <begin position="287"/>
        <end position="311"/>
    </location>
</feature>
<dbReference type="PRINTS" id="PR00119">
    <property type="entry name" value="CATATPASE"/>
</dbReference>
<dbReference type="Pfam" id="PF00689">
    <property type="entry name" value="Cation_ATPase_C"/>
    <property type="match status" value="1"/>
</dbReference>
<gene>
    <name evidence="13" type="ORF">SAMN02745220_04720</name>
</gene>
<dbReference type="PROSITE" id="PS00154">
    <property type="entry name" value="ATPASE_E1_E2"/>
    <property type="match status" value="1"/>
</dbReference>
<feature type="transmembrane region" description="Helical" evidence="11">
    <location>
        <begin position="844"/>
        <end position="863"/>
    </location>
</feature>
<reference evidence="13 14" key="1">
    <citation type="submission" date="2016-12" db="EMBL/GenBank/DDBJ databases">
        <authorList>
            <person name="Song W.-J."/>
            <person name="Kurnit D.M."/>
        </authorList>
    </citation>
    <scope>NUCLEOTIDE SEQUENCE [LARGE SCALE GENOMIC DNA]</scope>
    <source>
        <strain evidence="13 14">DSM 18488</strain>
    </source>
</reference>
<dbReference type="Pfam" id="PF00122">
    <property type="entry name" value="E1-E2_ATPase"/>
    <property type="match status" value="1"/>
</dbReference>
<evidence type="ECO:0000256" key="8">
    <source>
        <dbReference type="ARBA" id="ARBA00022989"/>
    </source>
</evidence>
<comment type="subcellular location">
    <subcellularLocation>
        <location evidence="1">Cell membrane</location>
        <topology evidence="1">Multi-pass membrane protein</topology>
    </subcellularLocation>
</comment>
<protein>
    <submittedName>
        <fullName evidence="13">ATPase, P-type (Transporting), HAD superfamily, subfamily IC</fullName>
    </submittedName>
</protein>
<dbReference type="InterPro" id="IPR006068">
    <property type="entry name" value="ATPase_P-typ_cation-transptr_C"/>
</dbReference>
<dbReference type="PANTHER" id="PTHR43294:SF21">
    <property type="entry name" value="CATION TRANSPORTING ATPASE"/>
    <property type="match status" value="1"/>
</dbReference>
<feature type="transmembrane region" description="Helical" evidence="11">
    <location>
        <begin position="67"/>
        <end position="88"/>
    </location>
</feature>
<dbReference type="InterPro" id="IPR004014">
    <property type="entry name" value="ATPase_P-typ_cation-transptr_N"/>
</dbReference>
<feature type="compositionally biased region" description="Basic and acidic residues" evidence="10">
    <location>
        <begin position="950"/>
        <end position="962"/>
    </location>
</feature>
<accession>A0A1M7YJN8</accession>
<dbReference type="SFLD" id="SFLDF00027">
    <property type="entry name" value="p-type_atpase"/>
    <property type="match status" value="1"/>
</dbReference>
<dbReference type="Proteomes" id="UP000184603">
    <property type="component" value="Unassembled WGS sequence"/>
</dbReference>
<keyword evidence="14" id="KW-1185">Reference proteome</keyword>
<evidence type="ECO:0000256" key="3">
    <source>
        <dbReference type="ARBA" id="ARBA00022475"/>
    </source>
</evidence>
<feature type="transmembrane region" description="Helical" evidence="11">
    <location>
        <begin position="910"/>
        <end position="927"/>
    </location>
</feature>
<dbReference type="PRINTS" id="PR00121">
    <property type="entry name" value="NAKATPASE"/>
</dbReference>
<evidence type="ECO:0000256" key="1">
    <source>
        <dbReference type="ARBA" id="ARBA00004651"/>
    </source>
</evidence>
<keyword evidence="8 11" id="KW-1133">Transmembrane helix</keyword>
<comment type="similarity">
    <text evidence="2">Belongs to the cation transport ATPase (P-type) (TC 3.A.3) family. Type IIA subfamily.</text>
</comment>
<evidence type="ECO:0000256" key="6">
    <source>
        <dbReference type="ARBA" id="ARBA00022840"/>
    </source>
</evidence>
<dbReference type="Pfam" id="PF13246">
    <property type="entry name" value="Cation_ATPase"/>
    <property type="match status" value="1"/>
</dbReference>
<feature type="transmembrane region" description="Helical" evidence="11">
    <location>
        <begin position="260"/>
        <end position="281"/>
    </location>
</feature>
<evidence type="ECO:0000259" key="12">
    <source>
        <dbReference type="SMART" id="SM00831"/>
    </source>
</evidence>
<dbReference type="SUPFAM" id="SSF81660">
    <property type="entry name" value="Metal cation-transporting ATPase, ATP-binding domain N"/>
    <property type="match status" value="1"/>
</dbReference>
<dbReference type="SFLD" id="SFLDG00002">
    <property type="entry name" value="C1.7:_P-type_atpase_like"/>
    <property type="match status" value="1"/>
</dbReference>
<keyword evidence="3" id="KW-1003">Cell membrane</keyword>
<proteinExistence type="inferred from homology"/>
<dbReference type="SMART" id="SM00831">
    <property type="entry name" value="Cation_ATPase_N"/>
    <property type="match status" value="1"/>
</dbReference>
<dbReference type="InterPro" id="IPR001757">
    <property type="entry name" value="P_typ_ATPase"/>
</dbReference>
<organism evidence="13 14">
    <name type="scientific">Desulfopila aestuarii DSM 18488</name>
    <dbReference type="NCBI Taxonomy" id="1121416"/>
    <lineage>
        <taxon>Bacteria</taxon>
        <taxon>Pseudomonadati</taxon>
        <taxon>Thermodesulfobacteriota</taxon>
        <taxon>Desulfobulbia</taxon>
        <taxon>Desulfobulbales</taxon>
        <taxon>Desulfocapsaceae</taxon>
        <taxon>Desulfopila</taxon>
    </lineage>
</organism>
<evidence type="ECO:0000256" key="4">
    <source>
        <dbReference type="ARBA" id="ARBA00022692"/>
    </source>
</evidence>
<dbReference type="NCBIfam" id="TIGR01494">
    <property type="entry name" value="ATPase_P-type"/>
    <property type="match status" value="2"/>
</dbReference>
<dbReference type="InterPro" id="IPR023298">
    <property type="entry name" value="ATPase_P-typ_TM_dom_sf"/>
</dbReference>
<keyword evidence="5" id="KW-0547">Nucleotide-binding</keyword>
<dbReference type="SUPFAM" id="SSF56784">
    <property type="entry name" value="HAD-like"/>
    <property type="match status" value="1"/>
</dbReference>
<dbReference type="InterPro" id="IPR050510">
    <property type="entry name" value="Cation_transp_ATPase_P-type"/>
</dbReference>
<evidence type="ECO:0000256" key="9">
    <source>
        <dbReference type="ARBA" id="ARBA00023136"/>
    </source>
</evidence>
<keyword evidence="7" id="KW-1278">Translocase</keyword>
<feature type="transmembrane region" description="Helical" evidence="11">
    <location>
        <begin position="94"/>
        <end position="111"/>
    </location>
</feature>
<dbReference type="InterPro" id="IPR036412">
    <property type="entry name" value="HAD-like_sf"/>
</dbReference>
<evidence type="ECO:0000256" key="5">
    <source>
        <dbReference type="ARBA" id="ARBA00022741"/>
    </source>
</evidence>
<dbReference type="SUPFAM" id="SSF81665">
    <property type="entry name" value="Calcium ATPase, transmembrane domain M"/>
    <property type="match status" value="1"/>
</dbReference>
<dbReference type="InterPro" id="IPR023299">
    <property type="entry name" value="ATPase_P-typ_cyto_dom_N"/>
</dbReference>
<dbReference type="SUPFAM" id="SSF81653">
    <property type="entry name" value="Calcium ATPase, transduction domain A"/>
    <property type="match status" value="1"/>
</dbReference>
<dbReference type="GO" id="GO:0005886">
    <property type="term" value="C:plasma membrane"/>
    <property type="evidence" value="ECO:0007669"/>
    <property type="project" value="UniProtKB-SubCell"/>
</dbReference>
<evidence type="ECO:0000256" key="2">
    <source>
        <dbReference type="ARBA" id="ARBA00005675"/>
    </source>
</evidence>